<dbReference type="GeneID" id="25911616"/>
<dbReference type="Gene3D" id="2.40.50.140">
    <property type="entry name" value="Nucleic acid-binding proteins"/>
    <property type="match status" value="1"/>
</dbReference>
<organism evidence="6 7">
    <name type="scientific">Sphaeroforma arctica JP610</name>
    <dbReference type="NCBI Taxonomy" id="667725"/>
    <lineage>
        <taxon>Eukaryota</taxon>
        <taxon>Ichthyosporea</taxon>
        <taxon>Ichthyophonida</taxon>
        <taxon>Sphaeroforma</taxon>
    </lineage>
</organism>
<dbReference type="eggNOG" id="KOG2925">
    <property type="taxonomic scope" value="Eukaryota"/>
</dbReference>
<dbReference type="InterPro" id="IPR001253">
    <property type="entry name" value="TIF_eIF-1A"/>
</dbReference>
<dbReference type="InterPro" id="IPR006196">
    <property type="entry name" value="RNA-binding_domain_S1_IF1"/>
</dbReference>
<dbReference type="GO" id="GO:0003743">
    <property type="term" value="F:translation initiation factor activity"/>
    <property type="evidence" value="ECO:0007669"/>
    <property type="project" value="UniProtKB-UniRule"/>
</dbReference>
<feature type="compositionally biased region" description="Acidic residues" evidence="4">
    <location>
        <begin position="157"/>
        <end position="166"/>
    </location>
</feature>
<evidence type="ECO:0000313" key="6">
    <source>
        <dbReference type="EMBL" id="KNC76384.1"/>
    </source>
</evidence>
<feature type="domain" description="S1-like" evidence="5">
    <location>
        <begin position="14"/>
        <end position="89"/>
    </location>
</feature>
<keyword evidence="3" id="KW-0396">Initiation factor</keyword>
<dbReference type="SUPFAM" id="SSF50249">
    <property type="entry name" value="Nucleic acid-binding proteins"/>
    <property type="match status" value="1"/>
</dbReference>
<name>A0A0L0FHX0_9EUKA</name>
<dbReference type="InterPro" id="IPR039294">
    <property type="entry name" value="EIF1AD"/>
</dbReference>
<proteinExistence type="inferred from homology"/>
<gene>
    <name evidence="6" type="ORF">SARC_11112</name>
</gene>
<accession>A0A0L0FHX0</accession>
<keyword evidence="3" id="KW-0648">Protein biosynthesis</keyword>
<evidence type="ECO:0000256" key="1">
    <source>
        <dbReference type="ARBA" id="ARBA00007340"/>
    </source>
</evidence>
<sequence>MSKATKSKYVVREVLDEYPVPDDKHVIMRVTQGLGNNLIEVESPDGIRVLTTLPAKFQHTIWIKKGDHVMIEYVEAVTKVQADITHILYPNQIKFLKKKGLWPAEFPSKSEAQAEADAESQPPPRTKEVVAPNSDSEAEDMSDVFVNRNRRVQVESDVSESEDESE</sequence>
<dbReference type="PROSITE" id="PS50832">
    <property type="entry name" value="S1_IF1_TYPE"/>
    <property type="match status" value="1"/>
</dbReference>
<reference evidence="6 7" key="1">
    <citation type="submission" date="2011-02" db="EMBL/GenBank/DDBJ databases">
        <title>The Genome Sequence of Sphaeroforma arctica JP610.</title>
        <authorList>
            <consortium name="The Broad Institute Genome Sequencing Platform"/>
            <person name="Russ C."/>
            <person name="Cuomo C."/>
            <person name="Young S.K."/>
            <person name="Zeng Q."/>
            <person name="Gargeya S."/>
            <person name="Alvarado L."/>
            <person name="Berlin A."/>
            <person name="Chapman S.B."/>
            <person name="Chen Z."/>
            <person name="Freedman E."/>
            <person name="Gellesch M."/>
            <person name="Goldberg J."/>
            <person name="Griggs A."/>
            <person name="Gujja S."/>
            <person name="Heilman E."/>
            <person name="Heiman D."/>
            <person name="Howarth C."/>
            <person name="Mehta T."/>
            <person name="Neiman D."/>
            <person name="Pearson M."/>
            <person name="Roberts A."/>
            <person name="Saif S."/>
            <person name="Shea T."/>
            <person name="Shenoy N."/>
            <person name="Sisk P."/>
            <person name="Stolte C."/>
            <person name="Sykes S."/>
            <person name="White J."/>
            <person name="Yandava C."/>
            <person name="Burger G."/>
            <person name="Gray M.W."/>
            <person name="Holland P.W.H."/>
            <person name="King N."/>
            <person name="Lang F.B.F."/>
            <person name="Roger A.J."/>
            <person name="Ruiz-Trillo I."/>
            <person name="Haas B."/>
            <person name="Nusbaum C."/>
            <person name="Birren B."/>
        </authorList>
    </citation>
    <scope>NUCLEOTIDE SEQUENCE [LARGE SCALE GENOMIC DNA]</scope>
    <source>
        <strain evidence="6 7">JP610</strain>
    </source>
</reference>
<dbReference type="RefSeq" id="XP_014150286.1">
    <property type="nucleotide sequence ID" value="XM_014294811.1"/>
</dbReference>
<feature type="region of interest" description="Disordered" evidence="4">
    <location>
        <begin position="106"/>
        <end position="166"/>
    </location>
</feature>
<comment type="similarity">
    <text evidence="1">Belongs to the EIF1AD family.</text>
</comment>
<dbReference type="AlphaFoldDB" id="A0A0L0FHX0"/>
<evidence type="ECO:0000259" key="5">
    <source>
        <dbReference type="PROSITE" id="PS50832"/>
    </source>
</evidence>
<dbReference type="STRING" id="667725.A0A0L0FHX0"/>
<dbReference type="SMART" id="SM00652">
    <property type="entry name" value="eIF1a"/>
    <property type="match status" value="1"/>
</dbReference>
<keyword evidence="2" id="KW-0694">RNA-binding</keyword>
<evidence type="ECO:0000313" key="7">
    <source>
        <dbReference type="Proteomes" id="UP000054560"/>
    </source>
</evidence>
<evidence type="ECO:0000256" key="3">
    <source>
        <dbReference type="PROSITE-ProRule" id="PRU00181"/>
    </source>
</evidence>
<dbReference type="GO" id="GO:0003723">
    <property type="term" value="F:RNA binding"/>
    <property type="evidence" value="ECO:0007669"/>
    <property type="project" value="UniProtKB-KW"/>
</dbReference>
<dbReference type="GO" id="GO:0005634">
    <property type="term" value="C:nucleus"/>
    <property type="evidence" value="ECO:0007669"/>
    <property type="project" value="TreeGrafter"/>
</dbReference>
<dbReference type="EMBL" id="KQ243129">
    <property type="protein sequence ID" value="KNC76384.1"/>
    <property type="molecule type" value="Genomic_DNA"/>
</dbReference>
<keyword evidence="7" id="KW-1185">Reference proteome</keyword>
<evidence type="ECO:0000256" key="2">
    <source>
        <dbReference type="ARBA" id="ARBA00022884"/>
    </source>
</evidence>
<dbReference type="Pfam" id="PF01176">
    <property type="entry name" value="eIF-1a"/>
    <property type="match status" value="1"/>
</dbReference>
<evidence type="ECO:0000256" key="4">
    <source>
        <dbReference type="SAM" id="MobiDB-lite"/>
    </source>
</evidence>
<dbReference type="PANTHER" id="PTHR21641">
    <property type="entry name" value="TRANSLATION INITIATION FACTOR-RELATED"/>
    <property type="match status" value="1"/>
</dbReference>
<dbReference type="Proteomes" id="UP000054560">
    <property type="component" value="Unassembled WGS sequence"/>
</dbReference>
<dbReference type="PANTHER" id="PTHR21641:SF0">
    <property type="entry name" value="RNA-BINDING PROTEIN EIF1AD-RELATED"/>
    <property type="match status" value="1"/>
</dbReference>
<dbReference type="InterPro" id="IPR012340">
    <property type="entry name" value="NA-bd_OB-fold"/>
</dbReference>
<dbReference type="OrthoDB" id="1738325at2759"/>
<protein>
    <recommendedName>
        <fullName evidence="5">S1-like domain-containing protein</fullName>
    </recommendedName>
</protein>